<dbReference type="AlphaFoldDB" id="X5LSR7"/>
<dbReference type="EMBL" id="HG969191">
    <property type="protein sequence ID" value="CDO46497.1"/>
    <property type="molecule type" value="Genomic_DNA"/>
</dbReference>
<reference evidence="2" key="1">
    <citation type="submission" date="2013-11" db="EMBL/GenBank/DDBJ databases">
        <title>Genome sequencing of Bartonella spp. isolated from human blood.</title>
        <authorList>
            <person name="Raoult D."/>
        </authorList>
    </citation>
    <scope>NUCLEOTIDE SEQUENCE</scope>
    <source>
        <strain evidence="2">BM1374165</strain>
    </source>
</reference>
<dbReference type="Proteomes" id="UP000019801">
    <property type="component" value="Chromosome I"/>
</dbReference>
<proteinExistence type="predicted"/>
<evidence type="ECO:0000313" key="2">
    <source>
        <dbReference type="Proteomes" id="UP000019801"/>
    </source>
</evidence>
<name>X5LSR7_BARHN</name>
<organism evidence="1 2">
    <name type="scientific">Bartonella henselae</name>
    <name type="common">Rochalimaea henselae</name>
    <dbReference type="NCBI Taxonomy" id="38323"/>
    <lineage>
        <taxon>Bacteria</taxon>
        <taxon>Pseudomonadati</taxon>
        <taxon>Pseudomonadota</taxon>
        <taxon>Alphaproteobacteria</taxon>
        <taxon>Hyphomicrobiales</taxon>
        <taxon>Bartonellaceae</taxon>
        <taxon>Bartonella</taxon>
    </lineage>
</organism>
<dbReference type="PATRIC" id="fig|38323.3.peg.545"/>
<accession>X5LSR7</accession>
<evidence type="ECO:0000313" key="1">
    <source>
        <dbReference type="EMBL" id="CDO46497.1"/>
    </source>
</evidence>
<gene>
    <name evidence="1" type="ORF">BM1374165_00477</name>
</gene>
<sequence length="37" mass="4033">MLLLNLQRLERGVLTVTDLSAFGCAAVDNRTLLGKMV</sequence>
<protein>
    <submittedName>
        <fullName evidence="1">Uncharacterized protein</fullName>
    </submittedName>
</protein>
<dbReference type="STRING" id="38323.BM1374165_00477"/>
<dbReference type="KEGG" id="bhn:PRJBM_00505"/>
<dbReference type="KEGG" id="bhs:BM1374165_00477"/>